<proteinExistence type="predicted"/>
<sequence length="135" mass="14898">MPYGDNGQGLFRRGQLEQQIIRTTKFSIYAQAVYCVNRMLREANVGISEQAYQSISRNITAVTNGRLYETSASLSEARVFARDTAGAIKAGDFKSAAITASGAAINAIGGPLFFGHYDRNKLMAIERHLYDNFHL</sequence>
<geneLocation type="plasmid" evidence="1 3">
    <name>pRAHAQ01</name>
</geneLocation>
<organism evidence="1 3">
    <name type="scientific">Rahnella sp. (strain Y9602)</name>
    <dbReference type="NCBI Taxonomy" id="2703885"/>
    <lineage>
        <taxon>Bacteria</taxon>
        <taxon>Pseudomonadati</taxon>
        <taxon>Pseudomonadota</taxon>
        <taxon>Gammaproteobacteria</taxon>
        <taxon>Enterobacterales</taxon>
        <taxon>Yersiniaceae</taxon>
        <taxon>Rahnella</taxon>
    </lineage>
</organism>
<dbReference type="KEGG" id="rah:Rahaq_4474"/>
<keyword evidence="1" id="KW-0614">Plasmid</keyword>
<dbReference type="RefSeq" id="WP_013577740.1">
    <property type="nucleotide sequence ID" value="NC_015062.1"/>
</dbReference>
<dbReference type="EMBL" id="JBHUCJ010000042">
    <property type="protein sequence ID" value="MFD3225136.1"/>
    <property type="molecule type" value="Genomic_DNA"/>
</dbReference>
<dbReference type="Proteomes" id="UP001598201">
    <property type="component" value="Unassembled WGS sequence"/>
</dbReference>
<dbReference type="GeneID" id="95420765"/>
<protein>
    <submittedName>
        <fullName evidence="1">Uncharacterized protein</fullName>
    </submittedName>
</protein>
<accession>A0A0H3FG68</accession>
<reference evidence="3" key="1">
    <citation type="submission" date="2011-01" db="EMBL/GenBank/DDBJ databases">
        <title>Complete sequence of plasmid1 of Rahnella sp. Y9602.</title>
        <authorList>
            <consortium name="US DOE Joint Genome Institute"/>
            <person name="Lucas S."/>
            <person name="Copeland A."/>
            <person name="Lapidus A."/>
            <person name="Cheng J.-F."/>
            <person name="Goodwin L."/>
            <person name="Pitluck S."/>
            <person name="Lu M."/>
            <person name="Detter J.C."/>
            <person name="Han C."/>
            <person name="Tapia R."/>
            <person name="Land M."/>
            <person name="Hauser L."/>
            <person name="Kyrpides N."/>
            <person name="Ivanova N."/>
            <person name="Ovchinnikova G."/>
            <person name="Pagani I."/>
            <person name="Sobecky P.A."/>
            <person name="Martinez R.J."/>
            <person name="Woyke T."/>
        </authorList>
    </citation>
    <scope>NUCLEOTIDE SEQUENCE [LARGE SCALE GENOMIC DNA]</scope>
    <source>
        <strain evidence="3">Y9602</strain>
        <plasmid evidence="3">pRAHAQ01</plasmid>
    </source>
</reference>
<reference evidence="2 4" key="3">
    <citation type="submission" date="2024-09" db="EMBL/GenBank/DDBJ databases">
        <title>Genomes of Rahnella.</title>
        <authorList>
            <person name="Mnguni F.C."/>
            <person name="Shin G.Y."/>
            <person name="Coutinho T."/>
        </authorList>
    </citation>
    <scope>NUCLEOTIDE SEQUENCE [LARGE SCALE GENOMIC DNA]</scope>
    <source>
        <strain evidence="2 4">20WA0057</strain>
    </source>
</reference>
<reference evidence="1 3" key="2">
    <citation type="journal article" date="2012" name="J. Bacteriol.">
        <title>Complete Genome Sequence of Rahnella sp. Strain Y9602, a Gammaproteobacterium Isolate from Metal- and Radionuclide-Contaminated Soil.</title>
        <authorList>
            <person name="Martinez R.J."/>
            <person name="Bruce D."/>
            <person name="Detter C."/>
            <person name="Goodwin L.A."/>
            <person name="Han J."/>
            <person name="Han C.S."/>
            <person name="Held B."/>
            <person name="Land M.L."/>
            <person name="Mikhailova N."/>
            <person name="Nolan M."/>
            <person name="Pennacchio L."/>
            <person name="Pitluck S."/>
            <person name="Tapia R."/>
            <person name="Woyke T."/>
            <person name="Sobecky P.A."/>
        </authorList>
    </citation>
    <scope>NUCLEOTIDE SEQUENCE [LARGE SCALE GENOMIC DNA]</scope>
    <source>
        <strain evidence="1 3">Y9602</strain>
        <plasmid evidence="1 3">pRAHAQ01</plasmid>
    </source>
</reference>
<dbReference type="eggNOG" id="ENOG5033J69">
    <property type="taxonomic scope" value="Bacteria"/>
</dbReference>
<evidence type="ECO:0000313" key="1">
    <source>
        <dbReference type="EMBL" id="ADW76059.1"/>
    </source>
</evidence>
<keyword evidence="4" id="KW-1185">Reference proteome</keyword>
<dbReference type="OrthoDB" id="6505861at2"/>
<evidence type="ECO:0000313" key="2">
    <source>
        <dbReference type="EMBL" id="MFD3225136.1"/>
    </source>
</evidence>
<dbReference type="HOGENOM" id="CLU_1884059_0_0_6"/>
<dbReference type="EMBL" id="CP002506">
    <property type="protein sequence ID" value="ADW76059.1"/>
    <property type="molecule type" value="Genomic_DNA"/>
</dbReference>
<evidence type="ECO:0000313" key="4">
    <source>
        <dbReference type="Proteomes" id="UP001598201"/>
    </source>
</evidence>
<gene>
    <name evidence="1" type="ordered locus">Rahaq_4474</name>
    <name evidence="2" type="ORF">ACFPK4_16475</name>
</gene>
<name>A0A0H3FG68_RAHSY</name>
<dbReference type="Proteomes" id="UP000007257">
    <property type="component" value="Plasmid pRAHAQ01"/>
</dbReference>
<evidence type="ECO:0000313" key="3">
    <source>
        <dbReference type="Proteomes" id="UP000007257"/>
    </source>
</evidence>
<dbReference type="AlphaFoldDB" id="A0A0H3FG68"/>